<dbReference type="PANTHER" id="PTHR46075">
    <property type="entry name" value="CHIMERIN FAMILY MEMBER"/>
    <property type="match status" value="1"/>
</dbReference>
<protein>
    <recommendedName>
        <fullName evidence="12">Signal transducer</fullName>
    </recommendedName>
</protein>
<feature type="compositionally biased region" description="Low complexity" evidence="6">
    <location>
        <begin position="165"/>
        <end position="176"/>
    </location>
</feature>
<feature type="compositionally biased region" description="Polar residues" evidence="6">
    <location>
        <begin position="155"/>
        <end position="164"/>
    </location>
</feature>
<feature type="coiled-coil region" evidence="5">
    <location>
        <begin position="558"/>
        <end position="610"/>
    </location>
</feature>
<feature type="region of interest" description="Disordered" evidence="6">
    <location>
        <begin position="155"/>
        <end position="192"/>
    </location>
</feature>
<comment type="caution">
    <text evidence="10">The sequence shown here is derived from an EMBL/GenBank/DDBJ whole genome shotgun (WGS) entry which is preliminary data.</text>
</comment>
<dbReference type="PROSITE" id="PS50238">
    <property type="entry name" value="RHOGAP"/>
    <property type="match status" value="1"/>
</dbReference>
<accession>A0A8H7SGH7</accession>
<keyword evidence="1" id="KW-0343">GTPase activation</keyword>
<evidence type="ECO:0000256" key="6">
    <source>
        <dbReference type="SAM" id="MobiDB-lite"/>
    </source>
</evidence>
<feature type="compositionally biased region" description="Low complexity" evidence="6">
    <location>
        <begin position="659"/>
        <end position="677"/>
    </location>
</feature>
<feature type="region of interest" description="Disordered" evidence="6">
    <location>
        <begin position="659"/>
        <end position="698"/>
    </location>
</feature>
<feature type="compositionally biased region" description="Low complexity" evidence="6">
    <location>
        <begin position="302"/>
        <end position="322"/>
    </location>
</feature>
<dbReference type="GO" id="GO:0007165">
    <property type="term" value="P:signal transduction"/>
    <property type="evidence" value="ECO:0007669"/>
    <property type="project" value="InterPro"/>
</dbReference>
<dbReference type="GO" id="GO:0005096">
    <property type="term" value="F:GTPase activator activity"/>
    <property type="evidence" value="ECO:0007669"/>
    <property type="project" value="UniProtKB-KW"/>
</dbReference>
<keyword evidence="2 4" id="KW-0479">Metal-binding</keyword>
<organism evidence="10 11">
    <name type="scientific">Circinella minor</name>
    <dbReference type="NCBI Taxonomy" id="1195481"/>
    <lineage>
        <taxon>Eukaryota</taxon>
        <taxon>Fungi</taxon>
        <taxon>Fungi incertae sedis</taxon>
        <taxon>Mucoromycota</taxon>
        <taxon>Mucoromycotina</taxon>
        <taxon>Mucoromycetes</taxon>
        <taxon>Mucorales</taxon>
        <taxon>Lichtheimiaceae</taxon>
        <taxon>Circinella</taxon>
    </lineage>
</organism>
<evidence type="ECO:0000259" key="7">
    <source>
        <dbReference type="PROSITE" id="PS50023"/>
    </source>
</evidence>
<dbReference type="Pfam" id="PF00130">
    <property type="entry name" value="C1_1"/>
    <property type="match status" value="1"/>
</dbReference>
<evidence type="ECO:0000259" key="8">
    <source>
        <dbReference type="PROSITE" id="PS50081"/>
    </source>
</evidence>
<dbReference type="EMBL" id="JAEPRB010000005">
    <property type="protein sequence ID" value="KAG2227668.1"/>
    <property type="molecule type" value="Genomic_DNA"/>
</dbReference>
<dbReference type="SMART" id="SM00324">
    <property type="entry name" value="RhoGAP"/>
    <property type="match status" value="1"/>
</dbReference>
<feature type="coiled-coil region" evidence="5">
    <location>
        <begin position="428"/>
        <end position="533"/>
    </location>
</feature>
<dbReference type="InterPro" id="IPR001781">
    <property type="entry name" value="Znf_LIM"/>
</dbReference>
<feature type="compositionally biased region" description="Low complexity" evidence="6">
    <location>
        <begin position="252"/>
        <end position="275"/>
    </location>
</feature>
<dbReference type="InterPro" id="IPR051854">
    <property type="entry name" value="Rho-type_GAP"/>
</dbReference>
<dbReference type="CDD" id="cd20824">
    <property type="entry name" value="C1_SpBZZ1-like"/>
    <property type="match status" value="1"/>
</dbReference>
<dbReference type="Proteomes" id="UP000646827">
    <property type="component" value="Unassembled WGS sequence"/>
</dbReference>
<dbReference type="Gene3D" id="2.10.110.10">
    <property type="entry name" value="Cysteine Rich Protein"/>
    <property type="match status" value="2"/>
</dbReference>
<feature type="domain" description="Rho-GAP" evidence="9">
    <location>
        <begin position="778"/>
        <end position="966"/>
    </location>
</feature>
<feature type="domain" description="LIM zinc-binding" evidence="7">
    <location>
        <begin position="72"/>
        <end position="131"/>
    </location>
</feature>
<dbReference type="GO" id="GO:0046872">
    <property type="term" value="F:metal ion binding"/>
    <property type="evidence" value="ECO:0007669"/>
    <property type="project" value="UniProtKB-KW"/>
</dbReference>
<dbReference type="PROSITE" id="PS00478">
    <property type="entry name" value="LIM_DOMAIN_1"/>
    <property type="match status" value="1"/>
</dbReference>
<feature type="region of interest" description="Disordered" evidence="6">
    <location>
        <begin position="213"/>
        <end position="234"/>
    </location>
</feature>
<evidence type="ECO:0000256" key="3">
    <source>
        <dbReference type="ARBA" id="ARBA00022833"/>
    </source>
</evidence>
<feature type="domain" description="LIM zinc-binding" evidence="7">
    <location>
        <begin position="15"/>
        <end position="71"/>
    </location>
</feature>
<dbReference type="OrthoDB" id="79452at2759"/>
<evidence type="ECO:0000259" key="9">
    <source>
        <dbReference type="PROSITE" id="PS50238"/>
    </source>
</evidence>
<evidence type="ECO:0000256" key="4">
    <source>
        <dbReference type="PROSITE-ProRule" id="PRU00125"/>
    </source>
</evidence>
<dbReference type="Gene3D" id="1.10.555.10">
    <property type="entry name" value="Rho GTPase activation protein"/>
    <property type="match status" value="1"/>
</dbReference>
<feature type="region of interest" description="Disordered" evidence="6">
    <location>
        <begin position="252"/>
        <end position="324"/>
    </location>
</feature>
<dbReference type="CDD" id="cd00159">
    <property type="entry name" value="RhoGAP"/>
    <property type="match status" value="1"/>
</dbReference>
<keyword evidence="4" id="KW-0440">LIM domain</keyword>
<keyword evidence="5" id="KW-0175">Coiled coil</keyword>
<dbReference type="SUPFAM" id="SSF48350">
    <property type="entry name" value="GTPase activation domain, GAP"/>
    <property type="match status" value="1"/>
</dbReference>
<reference evidence="10 11" key="1">
    <citation type="submission" date="2020-12" db="EMBL/GenBank/DDBJ databases">
        <title>Metabolic potential, ecology and presence of endohyphal bacteria is reflected in genomic diversity of Mucoromycotina.</title>
        <authorList>
            <person name="Muszewska A."/>
            <person name="Okrasinska A."/>
            <person name="Steczkiewicz K."/>
            <person name="Drgas O."/>
            <person name="Orlowska M."/>
            <person name="Perlinska-Lenart U."/>
            <person name="Aleksandrzak-Piekarczyk T."/>
            <person name="Szatraj K."/>
            <person name="Zielenkiewicz U."/>
            <person name="Pilsyk S."/>
            <person name="Malc E."/>
            <person name="Mieczkowski P."/>
            <person name="Kruszewska J.S."/>
            <person name="Biernat P."/>
            <person name="Pawlowska J."/>
        </authorList>
    </citation>
    <scope>NUCLEOTIDE SEQUENCE [LARGE SCALE GENOMIC DNA]</scope>
    <source>
        <strain evidence="10 11">CBS 142.35</strain>
    </source>
</reference>
<keyword evidence="11" id="KW-1185">Reference proteome</keyword>
<dbReference type="CDD" id="cd08368">
    <property type="entry name" value="LIM"/>
    <property type="match status" value="1"/>
</dbReference>
<feature type="domain" description="Phorbol-ester/DAG-type" evidence="8">
    <location>
        <begin position="705"/>
        <end position="753"/>
    </location>
</feature>
<dbReference type="Pfam" id="PF00412">
    <property type="entry name" value="LIM"/>
    <property type="match status" value="1"/>
</dbReference>
<dbReference type="AlphaFoldDB" id="A0A8H7SGH7"/>
<dbReference type="SMART" id="SM00109">
    <property type="entry name" value="C1"/>
    <property type="match status" value="1"/>
</dbReference>
<dbReference type="Gene3D" id="3.30.60.20">
    <property type="match status" value="1"/>
</dbReference>
<feature type="compositionally biased region" description="Polar residues" evidence="6">
    <location>
        <begin position="225"/>
        <end position="234"/>
    </location>
</feature>
<dbReference type="PROSITE" id="PS00479">
    <property type="entry name" value="ZF_DAG_PE_1"/>
    <property type="match status" value="1"/>
</dbReference>
<evidence type="ECO:0000256" key="2">
    <source>
        <dbReference type="ARBA" id="ARBA00022723"/>
    </source>
</evidence>
<sequence>MFSTLSLVDDDGYGPTCSGCNNDIEEGSVIAFGDALFHLNCFTCAKCHCPADCESNLLLLSDGRPVCESCSYNCFVCKQVIRDEAIMTGDEAYHANCFRCASCKRKIEDLVFTQTNKGIYCTPCHEKRKLERQKRKEEKERKKQQYNLAYATKSLPSIPSGFQQSPTSPTTNNNVNSPPPIPTRRPGALNERPYMSNRHASRLFDADMVTNYMESENKGPPTPARSRSSSMDNISNQKRNSTLLQQHYLQLSPSRSTGLSSSSNNNTGGNNKRLSVIPDEPPLSQQPPSLSPSPPQRPPRPSINNSSNLLLSSSTSTTASSSTKTLDMALPDIPSLNFSYFDNDSAELLNLTKDLGVFDAKTTTLFGNNEKIKQEAAKIMEENNNSTKRITQASRVLSASLMNAFPEPPLPDNQQLQQEGGDELPDNVAQLKSQLQLCKRKLADTETNFQKIKDASKRALDEFQNAKEEFAKEITIRQQHEKTIQQLQQQITLVLQAQKNDPESFIIKAKNDIERLANVRVELERTCEELKRYRSILGTPDDDQQAGLGMIRTEMSSLRTEREALAFETRELSKLRDDVINEMIMLNTKNAELTNMNNDLSRRVTEREREAAAVMAGTSFIRRGSEEQSTAKVVARDSFNGTQAPKVFKIKPKNFFKKSNSTDAWSSPSSSSSTATSGSGGPGGMITSSPSTLSLANHYPNGTKRHTFHPVSFIRPTRCDVCNDKVWGRSDLRCQGCGFITHAKCLSHAPQACIEQQTEQRSNSLDDHLSNTTSLFGLDLTEQVTKEARSVPRVVEQCIDAVEARGMDYEGIYRKSGGAAQMRTIQLAFERDLPLDLDDDEEFNDICAITSVLKHYFRKLPNPLLTFELYSKWIEVGTMDPASKHAAVIAILEQLPKANYDTLKALICHLYRVREQSSENLMTTKNLAVVFAPTLMRDHDATRDLLDMSYKKATLEYLINQAMQLFP</sequence>
<evidence type="ECO:0000313" key="10">
    <source>
        <dbReference type="EMBL" id="KAG2227668.1"/>
    </source>
</evidence>
<dbReference type="SMART" id="SM00132">
    <property type="entry name" value="LIM"/>
    <property type="match status" value="2"/>
</dbReference>
<dbReference type="PANTHER" id="PTHR46075:SF2">
    <property type="entry name" value="RHO GTPASE ACTIVATING PROTEIN AT 5A, ISOFORM A"/>
    <property type="match status" value="1"/>
</dbReference>
<keyword evidence="3 4" id="KW-0862">Zinc</keyword>
<dbReference type="InterPro" id="IPR002219">
    <property type="entry name" value="PKC_DAG/PE"/>
</dbReference>
<evidence type="ECO:0008006" key="12">
    <source>
        <dbReference type="Google" id="ProtNLM"/>
    </source>
</evidence>
<dbReference type="PROSITE" id="PS50081">
    <property type="entry name" value="ZF_DAG_PE_2"/>
    <property type="match status" value="1"/>
</dbReference>
<dbReference type="InterPro" id="IPR046349">
    <property type="entry name" value="C1-like_sf"/>
</dbReference>
<dbReference type="FunFam" id="1.10.555.10:FF:000043">
    <property type="entry name" value="Rho GTPase activator Rga"/>
    <property type="match status" value="1"/>
</dbReference>
<gene>
    <name evidence="10" type="ORF">INT45_004710</name>
</gene>
<dbReference type="SUPFAM" id="SSF57889">
    <property type="entry name" value="Cysteine-rich domain"/>
    <property type="match status" value="1"/>
</dbReference>
<name>A0A8H7SGH7_9FUNG</name>
<dbReference type="PROSITE" id="PS50023">
    <property type="entry name" value="LIM_DOMAIN_2"/>
    <property type="match status" value="2"/>
</dbReference>
<dbReference type="InterPro" id="IPR008936">
    <property type="entry name" value="Rho_GTPase_activation_prot"/>
</dbReference>
<proteinExistence type="predicted"/>
<evidence type="ECO:0000313" key="11">
    <source>
        <dbReference type="Proteomes" id="UP000646827"/>
    </source>
</evidence>
<evidence type="ECO:0000256" key="5">
    <source>
        <dbReference type="SAM" id="Coils"/>
    </source>
</evidence>
<dbReference type="InterPro" id="IPR000198">
    <property type="entry name" value="RhoGAP_dom"/>
</dbReference>
<evidence type="ECO:0000256" key="1">
    <source>
        <dbReference type="ARBA" id="ARBA00022468"/>
    </source>
</evidence>
<feature type="compositionally biased region" description="Pro residues" evidence="6">
    <location>
        <begin position="279"/>
        <end position="301"/>
    </location>
</feature>
<dbReference type="Pfam" id="PF00620">
    <property type="entry name" value="RhoGAP"/>
    <property type="match status" value="1"/>
</dbReference>